<dbReference type="Gene3D" id="1.20.1420.30">
    <property type="entry name" value="NCX, central ion-binding region"/>
    <property type="match status" value="2"/>
</dbReference>
<feature type="transmembrane region" description="Helical" evidence="5">
    <location>
        <begin position="237"/>
        <end position="257"/>
    </location>
</feature>
<proteinExistence type="predicted"/>
<dbReference type="NCBIfam" id="TIGR00367">
    <property type="entry name" value="calcium/sodium antiporter"/>
    <property type="match status" value="1"/>
</dbReference>
<evidence type="ECO:0000256" key="5">
    <source>
        <dbReference type="SAM" id="Phobius"/>
    </source>
</evidence>
<dbReference type="KEGG" id="emar:D1013_16190"/>
<accession>A0A3G2L996</accession>
<comment type="subcellular location">
    <subcellularLocation>
        <location evidence="1">Membrane</location>
        <topology evidence="1">Multi-pass membrane protein</topology>
    </subcellularLocation>
</comment>
<dbReference type="AlphaFoldDB" id="A0A3G2L996"/>
<organism evidence="7 8">
    <name type="scientific">Euzebyella marina</name>
    <dbReference type="NCBI Taxonomy" id="1761453"/>
    <lineage>
        <taxon>Bacteria</taxon>
        <taxon>Pseudomonadati</taxon>
        <taxon>Bacteroidota</taxon>
        <taxon>Flavobacteriia</taxon>
        <taxon>Flavobacteriales</taxon>
        <taxon>Flavobacteriaceae</taxon>
        <taxon>Euzebyella</taxon>
    </lineage>
</organism>
<feature type="transmembrane region" description="Helical" evidence="5">
    <location>
        <begin position="67"/>
        <end position="92"/>
    </location>
</feature>
<dbReference type="RefSeq" id="WP_121849822.1">
    <property type="nucleotide sequence ID" value="NZ_CP032050.1"/>
</dbReference>
<name>A0A3G2L996_9FLAO</name>
<keyword evidence="4 5" id="KW-0472">Membrane</keyword>
<keyword evidence="8" id="KW-1185">Reference proteome</keyword>
<dbReference type="GO" id="GO:0008273">
    <property type="term" value="F:calcium, potassium:sodium antiporter activity"/>
    <property type="evidence" value="ECO:0007669"/>
    <property type="project" value="TreeGrafter"/>
</dbReference>
<dbReference type="PANTHER" id="PTHR10846">
    <property type="entry name" value="SODIUM/POTASSIUM/CALCIUM EXCHANGER"/>
    <property type="match status" value="1"/>
</dbReference>
<dbReference type="Proteomes" id="UP000276309">
    <property type="component" value="Chromosome"/>
</dbReference>
<protein>
    <submittedName>
        <fullName evidence="7">Sodium:calcium antiporter</fullName>
    </submittedName>
</protein>
<dbReference type="InterPro" id="IPR044880">
    <property type="entry name" value="NCX_ion-bd_dom_sf"/>
</dbReference>
<feature type="transmembrane region" description="Helical" evidence="5">
    <location>
        <begin position="104"/>
        <end position="120"/>
    </location>
</feature>
<gene>
    <name evidence="7" type="ORF">D1013_16190</name>
</gene>
<evidence type="ECO:0000256" key="3">
    <source>
        <dbReference type="ARBA" id="ARBA00022989"/>
    </source>
</evidence>
<dbReference type="InterPro" id="IPR004481">
    <property type="entry name" value="K/Na/Ca-exchanger"/>
</dbReference>
<feature type="domain" description="Sodium/calcium exchanger membrane region" evidence="6">
    <location>
        <begin position="168"/>
        <end position="311"/>
    </location>
</feature>
<dbReference type="GO" id="GO:0006874">
    <property type="term" value="P:intracellular calcium ion homeostasis"/>
    <property type="evidence" value="ECO:0007669"/>
    <property type="project" value="TreeGrafter"/>
</dbReference>
<feature type="transmembrane region" description="Helical" evidence="5">
    <location>
        <begin position="164"/>
        <end position="190"/>
    </location>
</feature>
<sequence>MQNILFIILGLGLLIAGGNWLLKSAVALSLRLSIPKIVVGMTVVSFATSAPELIVSIKSALDGFPDLALGNVVGSNIANLGLVLGVTVILGSIDVNRSFFKTDWPVMMLASILFFVFIYFDGVLQRYEGLIMVVILFLFLVYLLRFQKPAVVDELPEDDIPLPLYKTVFLLGIGGVALWAGSELLINGAVGLASIYGVSERIIGVTVVSVGTSIPELAASIIAVIKKEKAISVGNLIGSNIFNVLAVLGITSMITPVKVMDQGLLQNDIFWMLGISFLVLPLVFFPKGLRLGWRDGLILVAVYAAFVYFTIG</sequence>
<evidence type="ECO:0000313" key="8">
    <source>
        <dbReference type="Proteomes" id="UP000276309"/>
    </source>
</evidence>
<evidence type="ECO:0000256" key="2">
    <source>
        <dbReference type="ARBA" id="ARBA00022692"/>
    </source>
</evidence>
<feature type="transmembrane region" description="Helical" evidence="5">
    <location>
        <begin position="37"/>
        <end position="55"/>
    </location>
</feature>
<feature type="transmembrane region" description="Helical" evidence="5">
    <location>
        <begin position="291"/>
        <end position="311"/>
    </location>
</feature>
<evidence type="ECO:0000256" key="1">
    <source>
        <dbReference type="ARBA" id="ARBA00004141"/>
    </source>
</evidence>
<keyword evidence="2 5" id="KW-0812">Transmembrane</keyword>
<dbReference type="PANTHER" id="PTHR10846:SF8">
    <property type="entry name" value="INNER MEMBRANE PROTEIN YRBG"/>
    <property type="match status" value="1"/>
</dbReference>
<evidence type="ECO:0000259" key="6">
    <source>
        <dbReference type="Pfam" id="PF01699"/>
    </source>
</evidence>
<evidence type="ECO:0000313" key="7">
    <source>
        <dbReference type="EMBL" id="AYN68810.1"/>
    </source>
</evidence>
<dbReference type="GO" id="GO:0005262">
    <property type="term" value="F:calcium channel activity"/>
    <property type="evidence" value="ECO:0007669"/>
    <property type="project" value="TreeGrafter"/>
</dbReference>
<dbReference type="InterPro" id="IPR004837">
    <property type="entry name" value="NaCa_Exmemb"/>
</dbReference>
<feature type="domain" description="Sodium/calcium exchanger membrane region" evidence="6">
    <location>
        <begin position="4"/>
        <end position="144"/>
    </location>
</feature>
<reference evidence="7 8" key="1">
    <citation type="submission" date="2018-08" db="EMBL/GenBank/DDBJ databases">
        <title>The reduced genetic potential of extracellular carbohydrate catabolism in Euzebyella marina RN62, a Flavobacteriia bacterium isolated from the hadal water.</title>
        <authorList>
            <person name="Xue C."/>
        </authorList>
    </citation>
    <scope>NUCLEOTIDE SEQUENCE [LARGE SCALE GENOMIC DNA]</scope>
    <source>
        <strain evidence="7 8">RN62</strain>
    </source>
</reference>
<evidence type="ECO:0000256" key="4">
    <source>
        <dbReference type="ARBA" id="ARBA00023136"/>
    </source>
</evidence>
<dbReference type="OrthoDB" id="9794225at2"/>
<keyword evidence="3 5" id="KW-1133">Transmembrane helix</keyword>
<feature type="transmembrane region" description="Helical" evidence="5">
    <location>
        <begin position="202"/>
        <end position="225"/>
    </location>
</feature>
<feature type="transmembrane region" description="Helical" evidence="5">
    <location>
        <begin position="127"/>
        <end position="144"/>
    </location>
</feature>
<dbReference type="EMBL" id="CP032050">
    <property type="protein sequence ID" value="AYN68810.1"/>
    <property type="molecule type" value="Genomic_DNA"/>
</dbReference>
<dbReference type="GO" id="GO:0005886">
    <property type="term" value="C:plasma membrane"/>
    <property type="evidence" value="ECO:0007669"/>
    <property type="project" value="TreeGrafter"/>
</dbReference>
<feature type="transmembrane region" description="Helical" evidence="5">
    <location>
        <begin position="269"/>
        <end position="285"/>
    </location>
</feature>
<dbReference type="Pfam" id="PF01699">
    <property type="entry name" value="Na_Ca_ex"/>
    <property type="match status" value="2"/>
</dbReference>